<sequence length="168" mass="18628">MKCHIYASKQHYKLLVDDVNLIESGRVTLPAYNSTSEGSTGNASDEGAGKKGGQPWNSNSESNNESKASRSDQERRKGIAWTKDEHMSVYCLLKYLENLGMVIYGCSKLHKLYRSLLRGRTMGRWLKDQKERKKQEIRTHNAQLHAAVSVAGIAAAVAAITASIECTL</sequence>
<evidence type="ECO:0000259" key="3">
    <source>
        <dbReference type="Pfam" id="PF05703"/>
    </source>
</evidence>
<keyword evidence="4" id="KW-1185">Reference proteome</keyword>
<dbReference type="Proteomes" id="UP000515211">
    <property type="component" value="Chromosome 5"/>
</dbReference>
<proteinExistence type="predicted"/>
<dbReference type="AlphaFoldDB" id="A0A9C6WQ36"/>
<keyword evidence="2" id="KW-1133">Transmembrane helix</keyword>
<name>A0A9C6WQ36_ARADU</name>
<evidence type="ECO:0000256" key="2">
    <source>
        <dbReference type="SAM" id="Phobius"/>
    </source>
</evidence>
<feature type="compositionally biased region" description="Basic and acidic residues" evidence="1">
    <location>
        <begin position="67"/>
        <end position="76"/>
    </location>
</feature>
<feature type="region of interest" description="Disordered" evidence="1">
    <location>
        <begin position="32"/>
        <end position="76"/>
    </location>
</feature>
<keyword evidence="2" id="KW-0472">Membrane</keyword>
<protein>
    <submittedName>
        <fullName evidence="5">Transcription factor SRM1-like</fullName>
    </submittedName>
</protein>
<keyword evidence="2" id="KW-0812">Transmembrane</keyword>
<feature type="domain" description="VAN3-binding protein-like auxin canalisation" evidence="3">
    <location>
        <begin position="61"/>
        <end position="163"/>
    </location>
</feature>
<gene>
    <name evidence="5" type="primary">LOC107489173</name>
</gene>
<dbReference type="InterPro" id="IPR040269">
    <property type="entry name" value="VAB"/>
</dbReference>
<evidence type="ECO:0000313" key="5">
    <source>
        <dbReference type="RefSeq" id="XP_052117661.1"/>
    </source>
</evidence>
<dbReference type="Pfam" id="PF05703">
    <property type="entry name" value="Auxin_canalis"/>
    <property type="match status" value="1"/>
</dbReference>
<dbReference type="GeneID" id="107489173"/>
<dbReference type="PANTHER" id="PTHR31351:SF2">
    <property type="entry name" value="PHOSPHOINOSITIDE BINDING PROTEIN"/>
    <property type="match status" value="1"/>
</dbReference>
<feature type="transmembrane region" description="Helical" evidence="2">
    <location>
        <begin position="142"/>
        <end position="164"/>
    </location>
</feature>
<organism evidence="4 5">
    <name type="scientific">Arachis duranensis</name>
    <name type="common">Wild peanut</name>
    <dbReference type="NCBI Taxonomy" id="130453"/>
    <lineage>
        <taxon>Eukaryota</taxon>
        <taxon>Viridiplantae</taxon>
        <taxon>Streptophyta</taxon>
        <taxon>Embryophyta</taxon>
        <taxon>Tracheophyta</taxon>
        <taxon>Spermatophyta</taxon>
        <taxon>Magnoliopsida</taxon>
        <taxon>eudicotyledons</taxon>
        <taxon>Gunneridae</taxon>
        <taxon>Pentapetalae</taxon>
        <taxon>rosids</taxon>
        <taxon>fabids</taxon>
        <taxon>Fabales</taxon>
        <taxon>Fabaceae</taxon>
        <taxon>Papilionoideae</taxon>
        <taxon>50 kb inversion clade</taxon>
        <taxon>dalbergioids sensu lato</taxon>
        <taxon>Dalbergieae</taxon>
        <taxon>Pterocarpus clade</taxon>
        <taxon>Arachis</taxon>
    </lineage>
</organism>
<evidence type="ECO:0000256" key="1">
    <source>
        <dbReference type="SAM" id="MobiDB-lite"/>
    </source>
</evidence>
<dbReference type="InterPro" id="IPR008546">
    <property type="entry name" value="VAN3-bd-like_auxin_canal"/>
</dbReference>
<reference evidence="5" key="2">
    <citation type="submission" date="2025-08" db="UniProtKB">
        <authorList>
            <consortium name="RefSeq"/>
        </authorList>
    </citation>
    <scope>IDENTIFICATION</scope>
    <source>
        <tissue evidence="5">Whole plant</tissue>
    </source>
</reference>
<accession>A0A9C6WQ36</accession>
<reference evidence="4" key="1">
    <citation type="journal article" date="2016" name="Nat. Genet.">
        <title>The genome sequences of Arachis duranensis and Arachis ipaensis, the diploid ancestors of cultivated peanut.</title>
        <authorList>
            <person name="Bertioli D.J."/>
            <person name="Cannon S.B."/>
            <person name="Froenicke L."/>
            <person name="Huang G."/>
            <person name="Farmer A.D."/>
            <person name="Cannon E.K."/>
            <person name="Liu X."/>
            <person name="Gao D."/>
            <person name="Clevenger J."/>
            <person name="Dash S."/>
            <person name="Ren L."/>
            <person name="Moretzsohn M.C."/>
            <person name="Shirasawa K."/>
            <person name="Huang W."/>
            <person name="Vidigal B."/>
            <person name="Abernathy B."/>
            <person name="Chu Y."/>
            <person name="Niederhuth C.E."/>
            <person name="Umale P."/>
            <person name="Araujo A.C."/>
            <person name="Kozik A."/>
            <person name="Kim K.D."/>
            <person name="Burow M.D."/>
            <person name="Varshney R.K."/>
            <person name="Wang X."/>
            <person name="Zhang X."/>
            <person name="Barkley N."/>
            <person name="Guimaraes P.M."/>
            <person name="Isobe S."/>
            <person name="Guo B."/>
            <person name="Liao B."/>
            <person name="Stalker H.T."/>
            <person name="Schmitz R.J."/>
            <person name="Scheffler B.E."/>
            <person name="Leal-Bertioli S.C."/>
            <person name="Xun X."/>
            <person name="Jackson S.A."/>
            <person name="Michelmore R."/>
            <person name="Ozias-Akins P."/>
        </authorList>
    </citation>
    <scope>NUCLEOTIDE SEQUENCE [LARGE SCALE GENOMIC DNA]</scope>
    <source>
        <strain evidence="4">cv. V14167</strain>
    </source>
</reference>
<evidence type="ECO:0000313" key="4">
    <source>
        <dbReference type="Proteomes" id="UP000515211"/>
    </source>
</evidence>
<dbReference type="KEGG" id="adu:107489173"/>
<dbReference type="PANTHER" id="PTHR31351">
    <property type="entry name" value="EXPRESSED PROTEIN"/>
    <property type="match status" value="1"/>
</dbReference>
<dbReference type="RefSeq" id="XP_052117661.1">
    <property type="nucleotide sequence ID" value="XM_052261701.1"/>
</dbReference>
<feature type="compositionally biased region" description="Low complexity" evidence="1">
    <location>
        <begin position="57"/>
        <end position="66"/>
    </location>
</feature>
<feature type="compositionally biased region" description="Polar residues" evidence="1">
    <location>
        <begin position="32"/>
        <end position="43"/>
    </location>
</feature>